<dbReference type="Pfam" id="PF14905">
    <property type="entry name" value="OMP_b-brl_3"/>
    <property type="match status" value="1"/>
</dbReference>
<dbReference type="RefSeq" id="WP_042494783.1">
    <property type="nucleotide sequence ID" value="NZ_BBNU01000001.1"/>
</dbReference>
<dbReference type="InterPro" id="IPR041700">
    <property type="entry name" value="OMP_b-brl_3"/>
</dbReference>
<dbReference type="EMBL" id="BBNU01000001">
    <property type="protein sequence ID" value="GAL77302.1"/>
    <property type="molecule type" value="Genomic_DNA"/>
</dbReference>
<name>A0A090X477_9FLAO</name>
<dbReference type="Proteomes" id="UP000029643">
    <property type="component" value="Unassembled WGS sequence"/>
</dbReference>
<sequence>MSYEIGSNNFSFSANYIEDLISPAYTLTDENVRIYQAQNFGAVKKYRLDYNFTGNLKKWIYVNFSLGAQYYDFQTNDNLLEGKRFSINNSIYTGIKLSETTSLNFFNIYFSEFQQHVVRDKGYYKLDTSIEKKLWKGKGLIKISIHDVFDSFRARNISTYSDFSFQFFQKRRTQGLSLFLQYKFDNNKKVNKKSVRSSQTRYRL</sequence>
<organism evidence="2 3">
    <name type="scientific">Algibacter lectus</name>
    <dbReference type="NCBI Taxonomy" id="221126"/>
    <lineage>
        <taxon>Bacteria</taxon>
        <taxon>Pseudomonadati</taxon>
        <taxon>Bacteroidota</taxon>
        <taxon>Flavobacteriia</taxon>
        <taxon>Flavobacteriales</taxon>
        <taxon>Flavobacteriaceae</taxon>
        <taxon>Algibacter</taxon>
    </lineage>
</organism>
<feature type="domain" description="Outer membrane protein beta-barrel" evidence="1">
    <location>
        <begin position="8"/>
        <end position="182"/>
    </location>
</feature>
<comment type="caution">
    <text evidence="2">The sequence shown here is derived from an EMBL/GenBank/DDBJ whole genome shotgun (WGS) entry which is preliminary data.</text>
</comment>
<evidence type="ECO:0000313" key="3">
    <source>
        <dbReference type="Proteomes" id="UP000029643"/>
    </source>
</evidence>
<evidence type="ECO:0000313" key="2">
    <source>
        <dbReference type="EMBL" id="GAL77302.1"/>
    </source>
</evidence>
<proteinExistence type="predicted"/>
<evidence type="ECO:0000259" key="1">
    <source>
        <dbReference type="Pfam" id="PF14905"/>
    </source>
</evidence>
<protein>
    <recommendedName>
        <fullName evidence="1">Outer membrane protein beta-barrel domain-containing protein</fullName>
    </recommendedName>
</protein>
<dbReference type="AlphaFoldDB" id="A0A090X477"/>
<reference evidence="2 3" key="1">
    <citation type="journal article" date="2014" name="Genome Announc.">
        <title>Draft Genome Sequences of Marine Flavobacterium Algibacter lectus Strains SS8 and NR4.</title>
        <authorList>
            <person name="Takatani N."/>
            <person name="Nakanishi M."/>
            <person name="Meirelles P."/>
            <person name="Mino S."/>
            <person name="Suda W."/>
            <person name="Oshima K."/>
            <person name="Hattori M."/>
            <person name="Ohkuma M."/>
            <person name="Hosokawa M."/>
            <person name="Miyashita K."/>
            <person name="Thompson F.L."/>
            <person name="Niwa A."/>
            <person name="Sawabe T."/>
            <person name="Sawabe T."/>
        </authorList>
    </citation>
    <scope>NUCLEOTIDE SEQUENCE [LARGE SCALE GENOMIC DNA]</scope>
    <source>
        <strain evidence="3">JCM19274</strain>
    </source>
</reference>
<accession>A0A090X477</accession>
<gene>
    <name evidence="2" type="ORF">JCM19274_5015</name>
</gene>